<evidence type="ECO:0000313" key="14">
    <source>
        <dbReference type="EMBL" id="PHQ48125.1"/>
    </source>
</evidence>
<keyword evidence="8" id="KW-1133">Transmembrane helix</keyword>
<dbReference type="GO" id="GO:0005886">
    <property type="term" value="C:plasma membrane"/>
    <property type="evidence" value="ECO:0007669"/>
    <property type="project" value="UniProtKB-SubCell"/>
</dbReference>
<organism evidence="14 15">
    <name type="scientific">Streptomyces cinnamoneus</name>
    <name type="common">Streptoverticillium cinnamoneum</name>
    <dbReference type="NCBI Taxonomy" id="53446"/>
    <lineage>
        <taxon>Bacteria</taxon>
        <taxon>Bacillati</taxon>
        <taxon>Actinomycetota</taxon>
        <taxon>Actinomycetes</taxon>
        <taxon>Kitasatosporales</taxon>
        <taxon>Streptomycetaceae</taxon>
        <taxon>Streptomyces</taxon>
        <taxon>Streptomyces cinnamoneus group</taxon>
    </lineage>
</organism>
<feature type="compositionally biased region" description="Basic residues" evidence="11">
    <location>
        <begin position="32"/>
        <end position="45"/>
    </location>
</feature>
<evidence type="ECO:0000256" key="7">
    <source>
        <dbReference type="ARBA" id="ARBA00022777"/>
    </source>
</evidence>
<keyword evidence="5" id="KW-0808">Transferase</keyword>
<gene>
    <name evidence="14" type="ORF">BLA24_32350</name>
</gene>
<dbReference type="SMART" id="SM00304">
    <property type="entry name" value="HAMP"/>
    <property type="match status" value="1"/>
</dbReference>
<feature type="region of interest" description="Disordered" evidence="11">
    <location>
        <begin position="1"/>
        <end position="53"/>
    </location>
</feature>
<keyword evidence="15" id="KW-1185">Reference proteome</keyword>
<keyword evidence="6" id="KW-0812">Transmembrane</keyword>
<dbReference type="PROSITE" id="PS50109">
    <property type="entry name" value="HIS_KIN"/>
    <property type="match status" value="1"/>
</dbReference>
<keyword evidence="7" id="KW-0418">Kinase</keyword>
<evidence type="ECO:0000256" key="5">
    <source>
        <dbReference type="ARBA" id="ARBA00022679"/>
    </source>
</evidence>
<dbReference type="InterPro" id="IPR050428">
    <property type="entry name" value="TCS_sensor_his_kinase"/>
</dbReference>
<evidence type="ECO:0000256" key="2">
    <source>
        <dbReference type="ARBA" id="ARBA00004236"/>
    </source>
</evidence>
<dbReference type="EMBL" id="NHZO01000168">
    <property type="protein sequence ID" value="PHQ48125.1"/>
    <property type="molecule type" value="Genomic_DNA"/>
</dbReference>
<feature type="compositionally biased region" description="Basic residues" evidence="11">
    <location>
        <begin position="1"/>
        <end position="21"/>
    </location>
</feature>
<evidence type="ECO:0000256" key="8">
    <source>
        <dbReference type="ARBA" id="ARBA00022989"/>
    </source>
</evidence>
<dbReference type="Gene3D" id="1.10.287.130">
    <property type="match status" value="1"/>
</dbReference>
<keyword evidence="4" id="KW-0597">Phosphoprotein</keyword>
<evidence type="ECO:0000256" key="11">
    <source>
        <dbReference type="SAM" id="MobiDB-lite"/>
    </source>
</evidence>
<dbReference type="Pfam" id="PF00512">
    <property type="entry name" value="HisKA"/>
    <property type="match status" value="1"/>
</dbReference>
<evidence type="ECO:0000256" key="9">
    <source>
        <dbReference type="ARBA" id="ARBA00023012"/>
    </source>
</evidence>
<accession>A0A2G1XA85</accession>
<dbReference type="PROSITE" id="PS50885">
    <property type="entry name" value="HAMP"/>
    <property type="match status" value="1"/>
</dbReference>
<feature type="region of interest" description="Disordered" evidence="11">
    <location>
        <begin position="337"/>
        <end position="357"/>
    </location>
</feature>
<evidence type="ECO:0000256" key="6">
    <source>
        <dbReference type="ARBA" id="ARBA00022692"/>
    </source>
</evidence>
<feature type="compositionally biased region" description="Polar residues" evidence="11">
    <location>
        <begin position="338"/>
        <end position="348"/>
    </location>
</feature>
<evidence type="ECO:0000256" key="10">
    <source>
        <dbReference type="ARBA" id="ARBA00023136"/>
    </source>
</evidence>
<dbReference type="OrthoDB" id="9786919at2"/>
<dbReference type="CDD" id="cd00075">
    <property type="entry name" value="HATPase"/>
    <property type="match status" value="1"/>
</dbReference>
<dbReference type="Proteomes" id="UP000222531">
    <property type="component" value="Unassembled WGS sequence"/>
</dbReference>
<dbReference type="GO" id="GO:0000155">
    <property type="term" value="F:phosphorelay sensor kinase activity"/>
    <property type="evidence" value="ECO:0007669"/>
    <property type="project" value="InterPro"/>
</dbReference>
<dbReference type="PRINTS" id="PR00344">
    <property type="entry name" value="BCTRLSENSOR"/>
</dbReference>
<dbReference type="SUPFAM" id="SSF158472">
    <property type="entry name" value="HAMP domain-like"/>
    <property type="match status" value="1"/>
</dbReference>
<feature type="domain" description="HAMP" evidence="13">
    <location>
        <begin position="57"/>
        <end position="110"/>
    </location>
</feature>
<dbReference type="InterPro" id="IPR003661">
    <property type="entry name" value="HisK_dim/P_dom"/>
</dbReference>
<proteinExistence type="predicted"/>
<dbReference type="Pfam" id="PF02518">
    <property type="entry name" value="HATPase_c"/>
    <property type="match status" value="1"/>
</dbReference>
<comment type="catalytic activity">
    <reaction evidence="1">
        <text>ATP + protein L-histidine = ADP + protein N-phospho-L-histidine.</text>
        <dbReference type="EC" id="2.7.13.3"/>
    </reaction>
</comment>
<evidence type="ECO:0000259" key="12">
    <source>
        <dbReference type="PROSITE" id="PS50109"/>
    </source>
</evidence>
<dbReference type="EC" id="2.7.13.3" evidence="3"/>
<dbReference type="InterPro" id="IPR036097">
    <property type="entry name" value="HisK_dim/P_sf"/>
</dbReference>
<dbReference type="SMART" id="SM00387">
    <property type="entry name" value="HATPase_c"/>
    <property type="match status" value="1"/>
</dbReference>
<comment type="subcellular location">
    <subcellularLocation>
        <location evidence="2">Cell membrane</location>
    </subcellularLocation>
</comment>
<comment type="caution">
    <text evidence="14">The sequence shown here is derived from an EMBL/GenBank/DDBJ whole genome shotgun (WGS) entry which is preliminary data.</text>
</comment>
<dbReference type="InterPro" id="IPR004358">
    <property type="entry name" value="Sig_transdc_His_kin-like_C"/>
</dbReference>
<evidence type="ECO:0000259" key="13">
    <source>
        <dbReference type="PROSITE" id="PS50885"/>
    </source>
</evidence>
<dbReference type="Pfam" id="PF00672">
    <property type="entry name" value="HAMP"/>
    <property type="match status" value="1"/>
</dbReference>
<keyword evidence="10" id="KW-0472">Membrane</keyword>
<dbReference type="SUPFAM" id="SSF55874">
    <property type="entry name" value="ATPase domain of HSP90 chaperone/DNA topoisomerase II/histidine kinase"/>
    <property type="match status" value="1"/>
</dbReference>
<dbReference type="CDD" id="cd00082">
    <property type="entry name" value="HisKA"/>
    <property type="match status" value="1"/>
</dbReference>
<evidence type="ECO:0000313" key="15">
    <source>
        <dbReference type="Proteomes" id="UP000222531"/>
    </source>
</evidence>
<feature type="domain" description="Histidine kinase" evidence="12">
    <location>
        <begin position="118"/>
        <end position="327"/>
    </location>
</feature>
<dbReference type="PANTHER" id="PTHR45436:SF5">
    <property type="entry name" value="SENSOR HISTIDINE KINASE TRCS"/>
    <property type="match status" value="1"/>
</dbReference>
<reference evidence="14 15" key="1">
    <citation type="journal article" date="2017" name="Biochemistry">
        <title>Identification of the Biosynthetic Pathway for the Antibiotic Bicyclomycin.</title>
        <authorList>
            <person name="Patteson J."/>
            <person name="Cai W."/>
            <person name="Johnson R.A."/>
            <person name="Santa Maria K."/>
            <person name="Li B."/>
        </authorList>
    </citation>
    <scope>NUCLEOTIDE SEQUENCE [LARGE SCALE GENOMIC DNA]</scope>
    <source>
        <strain evidence="14 15">ATCC 21532</strain>
    </source>
</reference>
<keyword evidence="9" id="KW-0902">Two-component regulatory system</keyword>
<dbReference type="SMART" id="SM00388">
    <property type="entry name" value="HisKA"/>
    <property type="match status" value="1"/>
</dbReference>
<dbReference type="SUPFAM" id="SSF47384">
    <property type="entry name" value="Homodimeric domain of signal transducing histidine kinase"/>
    <property type="match status" value="1"/>
</dbReference>
<protein>
    <recommendedName>
        <fullName evidence="3">histidine kinase</fullName>
        <ecNumber evidence="3">2.7.13.3</ecNumber>
    </recommendedName>
</protein>
<evidence type="ECO:0000256" key="3">
    <source>
        <dbReference type="ARBA" id="ARBA00012438"/>
    </source>
</evidence>
<dbReference type="Gene3D" id="3.30.565.10">
    <property type="entry name" value="Histidine kinase-like ATPase, C-terminal domain"/>
    <property type="match status" value="1"/>
</dbReference>
<dbReference type="InterPro" id="IPR003660">
    <property type="entry name" value="HAMP_dom"/>
</dbReference>
<name>A0A2G1XA85_STRCJ</name>
<evidence type="ECO:0000256" key="4">
    <source>
        <dbReference type="ARBA" id="ARBA00022553"/>
    </source>
</evidence>
<dbReference type="InterPro" id="IPR003594">
    <property type="entry name" value="HATPase_dom"/>
</dbReference>
<dbReference type="InterPro" id="IPR036890">
    <property type="entry name" value="HATPase_C_sf"/>
</dbReference>
<dbReference type="PANTHER" id="PTHR45436">
    <property type="entry name" value="SENSOR HISTIDINE KINASE YKOH"/>
    <property type="match status" value="1"/>
</dbReference>
<evidence type="ECO:0000256" key="1">
    <source>
        <dbReference type="ARBA" id="ARBA00000085"/>
    </source>
</evidence>
<dbReference type="InterPro" id="IPR005467">
    <property type="entry name" value="His_kinase_dom"/>
</dbReference>
<dbReference type="AlphaFoldDB" id="A0A2G1XA85"/>
<dbReference type="CDD" id="cd06225">
    <property type="entry name" value="HAMP"/>
    <property type="match status" value="1"/>
</dbReference>
<sequence>MACRGPARRAGARPPHRVRGPAHHECGPRSGPAHHRFHHGRARGRRAADHRRMGAAGGALRPVELLRAQAADIPASDLGRRLDVPPARDELGRLAATLNDLLARLDTAGRQQRRFIADAAHELRSPVSSLRAQLEVALQHPGTTRWDALAPDLAAETWRLSRLIDDLVQLARLDARPAYRQDPVDLDDVVFTEVRRIRPERPHIVVDQSAVGAARVIGDANALSRVVRNLLDNAARHARHQVDVGLHTLEGTAELVVADDGPGIPAADRERVFDRFTRLDAARARDAGGSGLGLAIVHDIVTAHRGTVHVEDNSPGARLLVRLPLAGRPEVCEPTGLQRISRSGSPTWTGRGARRGG</sequence>